<dbReference type="EMBL" id="BSUZ01000001">
    <property type="protein sequence ID" value="GMA87940.1"/>
    <property type="molecule type" value="Genomic_DNA"/>
</dbReference>
<feature type="domain" description="ABC transmembrane type-1" evidence="9">
    <location>
        <begin position="275"/>
        <end position="492"/>
    </location>
</feature>
<feature type="transmembrane region" description="Helical" evidence="7">
    <location>
        <begin position="634"/>
        <end position="658"/>
    </location>
</feature>
<dbReference type="PANTHER" id="PTHR30193:SF1">
    <property type="entry name" value="ABC TRANSPORTER PERMEASE PROTEIN YESP-RELATED"/>
    <property type="match status" value="1"/>
</dbReference>
<evidence type="ECO:0000313" key="11">
    <source>
        <dbReference type="Proteomes" id="UP001157017"/>
    </source>
</evidence>
<evidence type="ECO:0000256" key="4">
    <source>
        <dbReference type="ARBA" id="ARBA00022692"/>
    </source>
</evidence>
<dbReference type="Gene3D" id="1.10.3720.10">
    <property type="entry name" value="MetI-like"/>
    <property type="match status" value="2"/>
</dbReference>
<feature type="transmembrane region" description="Helical" evidence="7">
    <location>
        <begin position="409"/>
        <end position="430"/>
    </location>
</feature>
<comment type="subcellular location">
    <subcellularLocation>
        <location evidence="1 7">Cell membrane</location>
        <topology evidence="1 7">Multi-pass membrane protein</topology>
    </subcellularLocation>
</comment>
<comment type="caution">
    <text evidence="10">The sequence shown here is derived from an EMBL/GenBank/DDBJ whole genome shotgun (WGS) entry which is preliminary data.</text>
</comment>
<feature type="transmembrane region" description="Helical" evidence="7">
    <location>
        <begin position="217"/>
        <end position="243"/>
    </location>
</feature>
<feature type="region of interest" description="Disordered" evidence="8">
    <location>
        <begin position="179"/>
        <end position="212"/>
    </location>
</feature>
<evidence type="ECO:0000256" key="8">
    <source>
        <dbReference type="SAM" id="MobiDB-lite"/>
    </source>
</evidence>
<evidence type="ECO:0000259" key="9">
    <source>
        <dbReference type="PROSITE" id="PS50928"/>
    </source>
</evidence>
<dbReference type="SUPFAM" id="SSF53850">
    <property type="entry name" value="Periplasmic binding protein-like II"/>
    <property type="match status" value="1"/>
</dbReference>
<dbReference type="PROSITE" id="PS50928">
    <property type="entry name" value="ABC_TM1"/>
    <property type="match status" value="2"/>
</dbReference>
<sequence>MPIDDFYLNVLADVSPKTKVTVSPFLGRDGRPVNVSGGQAWAIPKGAKHAEQACRFARTMTAADTWLAAAKARKAALDAKGSFYLGTNTGNSKADAMIREQVLEPTGNAALDAGVKVLQAAQEQAVPLPATAAGAEFKIAYTDAATRVLEEADAAAGARPGAAGGAEGHRQGLRGDEVTAAATEGVPPTAAEVATSRDRRRPPRAGRGTQQRQQTRAALLFISPWMIGFLVFTAGPMVASLVLSFTGYDLVSSRTGSVSTTTASLAGDPKVLTAVRNTAFYTVLHVPLSMLVAMLLALSLQRLSRAQGFFRTVVYLPVMTPPVAIGAMFLLLLNGRTGLVNEVLSWFGVQGPAWTTDPSWIKPGLVLMSLWTVGGTAVIYLAALKDVPEPLLEAALLDGAGPWRRFRSVTLPMISGTVYFTLIVNTIASLQTFSEVYTMYFGNAATSSGSGDAALMYAVYLFQQAFQFLHMGYASAMAWLLFLVVMVVTLVQVQVARRRVYYEEADVATADVAVTAPPSGSSRPPVAEGPGRRRRPVTKVLWVLVVGLLVLLLLYPFVWLVSASLKPRSEVFDNGLIPNPLQASNYSEVWQTTSLLTWLVNSVVVGVAAAVAVTISSALVAFGFAYFRFRGRNTLFALVLGTMMLPGTVTMVPTYLIWNEIGLASTQVPLWAGNLFASAFYVFMLRQFFLTVPRDLFEAARIDGANHWRLFRSIALPLARPALIIVLVFEPAGEPGPTW</sequence>
<feature type="transmembrane region" description="Helical" evidence="7">
    <location>
        <begin position="670"/>
        <end position="689"/>
    </location>
</feature>
<feature type="transmembrane region" description="Helical" evidence="7">
    <location>
        <begin position="710"/>
        <end position="729"/>
    </location>
</feature>
<dbReference type="InterPro" id="IPR035906">
    <property type="entry name" value="MetI-like_sf"/>
</dbReference>
<evidence type="ECO:0000256" key="1">
    <source>
        <dbReference type="ARBA" id="ARBA00004651"/>
    </source>
</evidence>
<name>A0ABQ6JME7_9ACTN</name>
<dbReference type="Pfam" id="PF00528">
    <property type="entry name" value="BPD_transp_1"/>
    <property type="match status" value="2"/>
</dbReference>
<keyword evidence="3" id="KW-1003">Cell membrane</keyword>
<keyword evidence="4 7" id="KW-0812">Transmembrane</keyword>
<feature type="transmembrane region" description="Helical" evidence="7">
    <location>
        <begin position="471"/>
        <end position="491"/>
    </location>
</feature>
<evidence type="ECO:0000313" key="10">
    <source>
        <dbReference type="EMBL" id="GMA87940.1"/>
    </source>
</evidence>
<evidence type="ECO:0000256" key="2">
    <source>
        <dbReference type="ARBA" id="ARBA00022448"/>
    </source>
</evidence>
<proteinExistence type="inferred from homology"/>
<feature type="transmembrane region" description="Helical" evidence="7">
    <location>
        <begin position="364"/>
        <end position="383"/>
    </location>
</feature>
<keyword evidence="11" id="KW-1185">Reference proteome</keyword>
<reference evidence="11" key="1">
    <citation type="journal article" date="2019" name="Int. J. Syst. Evol. Microbiol.">
        <title>The Global Catalogue of Microorganisms (GCM) 10K type strain sequencing project: providing services to taxonomists for standard genome sequencing and annotation.</title>
        <authorList>
            <consortium name="The Broad Institute Genomics Platform"/>
            <consortium name="The Broad Institute Genome Sequencing Center for Infectious Disease"/>
            <person name="Wu L."/>
            <person name="Ma J."/>
        </authorList>
    </citation>
    <scope>NUCLEOTIDE SEQUENCE [LARGE SCALE GENOMIC DNA]</scope>
    <source>
        <strain evidence="11">NBRC 108730</strain>
    </source>
</reference>
<protein>
    <recommendedName>
        <fullName evidence="9">ABC transmembrane type-1 domain-containing protein</fullName>
    </recommendedName>
</protein>
<comment type="similarity">
    <text evidence="7">Belongs to the binding-protein-dependent transport system permease family.</text>
</comment>
<evidence type="ECO:0000256" key="7">
    <source>
        <dbReference type="RuleBase" id="RU363032"/>
    </source>
</evidence>
<keyword evidence="5 7" id="KW-1133">Transmembrane helix</keyword>
<feature type="transmembrane region" description="Helical" evidence="7">
    <location>
        <begin position="279"/>
        <end position="300"/>
    </location>
</feature>
<dbReference type="Proteomes" id="UP001157017">
    <property type="component" value="Unassembled WGS sequence"/>
</dbReference>
<organism evidence="10 11">
    <name type="scientific">Angustibacter aerolatus</name>
    <dbReference type="NCBI Taxonomy" id="1162965"/>
    <lineage>
        <taxon>Bacteria</taxon>
        <taxon>Bacillati</taxon>
        <taxon>Actinomycetota</taxon>
        <taxon>Actinomycetes</taxon>
        <taxon>Kineosporiales</taxon>
        <taxon>Kineosporiaceae</taxon>
    </lineage>
</organism>
<evidence type="ECO:0000256" key="6">
    <source>
        <dbReference type="ARBA" id="ARBA00023136"/>
    </source>
</evidence>
<dbReference type="Gene3D" id="3.40.190.10">
    <property type="entry name" value="Periplasmic binding protein-like II"/>
    <property type="match status" value="2"/>
</dbReference>
<feature type="transmembrane region" description="Helical" evidence="7">
    <location>
        <begin position="540"/>
        <end position="561"/>
    </location>
</feature>
<feature type="domain" description="ABC transmembrane type-1" evidence="9">
    <location>
        <begin position="599"/>
        <end position="739"/>
    </location>
</feature>
<evidence type="ECO:0000256" key="3">
    <source>
        <dbReference type="ARBA" id="ARBA00022475"/>
    </source>
</evidence>
<keyword evidence="2 7" id="KW-0813">Transport</keyword>
<evidence type="ECO:0000256" key="5">
    <source>
        <dbReference type="ARBA" id="ARBA00022989"/>
    </source>
</evidence>
<dbReference type="InterPro" id="IPR051393">
    <property type="entry name" value="ABC_transporter_permease"/>
</dbReference>
<keyword evidence="6 7" id="KW-0472">Membrane</keyword>
<dbReference type="CDD" id="cd06261">
    <property type="entry name" value="TM_PBP2"/>
    <property type="match status" value="2"/>
</dbReference>
<accession>A0ABQ6JME7</accession>
<feature type="transmembrane region" description="Helical" evidence="7">
    <location>
        <begin position="312"/>
        <end position="333"/>
    </location>
</feature>
<dbReference type="InterPro" id="IPR000515">
    <property type="entry name" value="MetI-like"/>
</dbReference>
<feature type="transmembrane region" description="Helical" evidence="7">
    <location>
        <begin position="603"/>
        <end position="627"/>
    </location>
</feature>
<dbReference type="PANTHER" id="PTHR30193">
    <property type="entry name" value="ABC TRANSPORTER PERMEASE PROTEIN"/>
    <property type="match status" value="1"/>
</dbReference>
<gene>
    <name evidence="10" type="ORF">GCM10025868_31900</name>
</gene>
<dbReference type="SUPFAM" id="SSF161098">
    <property type="entry name" value="MetI-like"/>
    <property type="match status" value="2"/>
</dbReference>